<accession>A0ABU4J1F0</accession>
<feature type="compositionally biased region" description="Acidic residues" evidence="1">
    <location>
        <begin position="53"/>
        <end position="62"/>
    </location>
</feature>
<name>A0ABU4J1F0_9BACI</name>
<sequence>MGNQDFYRGPANGYQGSIESIEAEVRALKRHLKKMSREEKRHSSKRDQKESPQEDCETDDEILPENQLFLEVLGEEIMITMDSDQYNLFGQTFRPIFCGKVVDVTNGFITLNPVIIKMQNVPFHRFPIPLSFAIEQISNFTPFDSSTQFPIP</sequence>
<gene>
    <name evidence="2" type="ORF">RIB56_01850</name>
</gene>
<feature type="region of interest" description="Disordered" evidence="1">
    <location>
        <begin position="32"/>
        <end position="62"/>
    </location>
</feature>
<dbReference type="RefSeq" id="WP_235932349.1">
    <property type="nucleotide sequence ID" value="NZ_JAWUZT010000003.1"/>
</dbReference>
<reference evidence="3" key="1">
    <citation type="submission" date="2023-07" db="EMBL/GenBank/DDBJ databases">
        <title>Draft genomic sequences of Priestia flexa CCM isolated from the soil of an abandoned mine contaminated by free cyanide in the high Andean zone of Tacna, Peru.</title>
        <authorList>
            <person name="Caceda Quiroz C.J."/>
            <person name="Maraza Chooque G.J."/>
            <person name="Fora Quispe G.L."/>
            <person name="Carpio Mamani M."/>
        </authorList>
    </citation>
    <scope>NUCLEOTIDE SEQUENCE [LARGE SCALE GENOMIC DNA]</scope>
    <source>
        <strain evidence="3">CCM</strain>
    </source>
</reference>
<dbReference type="Proteomes" id="UP001284771">
    <property type="component" value="Unassembled WGS sequence"/>
</dbReference>
<evidence type="ECO:0000313" key="3">
    <source>
        <dbReference type="Proteomes" id="UP001284771"/>
    </source>
</evidence>
<dbReference type="EMBL" id="JAWUZT010000003">
    <property type="protein sequence ID" value="MDW8514866.1"/>
    <property type="molecule type" value="Genomic_DNA"/>
</dbReference>
<comment type="caution">
    <text evidence="2">The sequence shown here is derived from an EMBL/GenBank/DDBJ whole genome shotgun (WGS) entry which is preliminary data.</text>
</comment>
<protein>
    <submittedName>
        <fullName evidence="2">Uncharacterized protein</fullName>
    </submittedName>
</protein>
<organism evidence="2 3">
    <name type="scientific">Priestia flexa</name>
    <dbReference type="NCBI Taxonomy" id="86664"/>
    <lineage>
        <taxon>Bacteria</taxon>
        <taxon>Bacillati</taxon>
        <taxon>Bacillota</taxon>
        <taxon>Bacilli</taxon>
        <taxon>Bacillales</taxon>
        <taxon>Bacillaceae</taxon>
        <taxon>Priestia</taxon>
    </lineage>
</organism>
<feature type="compositionally biased region" description="Basic and acidic residues" evidence="1">
    <location>
        <begin position="35"/>
        <end position="52"/>
    </location>
</feature>
<evidence type="ECO:0000313" key="2">
    <source>
        <dbReference type="EMBL" id="MDW8514866.1"/>
    </source>
</evidence>
<proteinExistence type="predicted"/>
<evidence type="ECO:0000256" key="1">
    <source>
        <dbReference type="SAM" id="MobiDB-lite"/>
    </source>
</evidence>
<keyword evidence="3" id="KW-1185">Reference proteome</keyword>